<dbReference type="Pfam" id="PF00860">
    <property type="entry name" value="Xan_ur_permease"/>
    <property type="match status" value="1"/>
</dbReference>
<dbReference type="PROSITE" id="PS01116">
    <property type="entry name" value="XANTH_URACIL_PERMASE"/>
    <property type="match status" value="1"/>
</dbReference>
<dbReference type="PANTHER" id="PTHR42810:SF4">
    <property type="entry name" value="URIC ACID TRANSPORTER UACT"/>
    <property type="match status" value="1"/>
</dbReference>
<evidence type="ECO:0000313" key="9">
    <source>
        <dbReference type="Proteomes" id="UP000515275"/>
    </source>
</evidence>
<dbReference type="EMBL" id="CP046883">
    <property type="protein sequence ID" value="QNH96669.1"/>
    <property type="molecule type" value="Genomic_DNA"/>
</dbReference>
<evidence type="ECO:0000256" key="5">
    <source>
        <dbReference type="ARBA" id="ARBA00022692"/>
    </source>
</evidence>
<gene>
    <name evidence="8" type="ORF">GP473_08415</name>
</gene>
<evidence type="ECO:0000256" key="7">
    <source>
        <dbReference type="ARBA" id="ARBA00023136"/>
    </source>
</evidence>
<evidence type="ECO:0000313" key="8">
    <source>
        <dbReference type="EMBL" id="QNH96669.1"/>
    </source>
</evidence>
<evidence type="ECO:0000256" key="1">
    <source>
        <dbReference type="ARBA" id="ARBA00004651"/>
    </source>
</evidence>
<dbReference type="NCBIfam" id="NF037981">
    <property type="entry name" value="NCS2_1"/>
    <property type="match status" value="1"/>
</dbReference>
<dbReference type="GO" id="GO:0042907">
    <property type="term" value="F:xanthine transmembrane transporter activity"/>
    <property type="evidence" value="ECO:0007669"/>
    <property type="project" value="TreeGrafter"/>
</dbReference>
<keyword evidence="3" id="KW-0813">Transport</keyword>
<dbReference type="GO" id="GO:0005886">
    <property type="term" value="C:plasma membrane"/>
    <property type="evidence" value="ECO:0007669"/>
    <property type="project" value="UniProtKB-SubCell"/>
</dbReference>
<protein>
    <submittedName>
        <fullName evidence="8">Purine permease</fullName>
    </submittedName>
</protein>
<dbReference type="InterPro" id="IPR017588">
    <property type="entry name" value="UacT-like"/>
</dbReference>
<dbReference type="PANTHER" id="PTHR42810">
    <property type="entry name" value="PURINE PERMEASE C1399.01C-RELATED"/>
    <property type="match status" value="1"/>
</dbReference>
<dbReference type="Proteomes" id="UP000515275">
    <property type="component" value="Chromosome"/>
</dbReference>
<keyword evidence="9" id="KW-1185">Reference proteome</keyword>
<accession>A0A7G7YQ99</accession>
<dbReference type="InterPro" id="IPR006042">
    <property type="entry name" value="Xan_ur_permease"/>
</dbReference>
<dbReference type="RefSeq" id="WP_185770426.1">
    <property type="nucleotide sequence ID" value="NZ_CP046883.1"/>
</dbReference>
<proteinExistence type="inferred from homology"/>
<dbReference type="NCBIfam" id="TIGR00801">
    <property type="entry name" value="ncs2"/>
    <property type="match status" value="1"/>
</dbReference>
<dbReference type="AlphaFoldDB" id="A0A7G7YQ99"/>
<evidence type="ECO:0000256" key="3">
    <source>
        <dbReference type="ARBA" id="ARBA00022448"/>
    </source>
</evidence>
<keyword evidence="5" id="KW-0812">Transmembrane</keyword>
<comment type="subcellular location">
    <subcellularLocation>
        <location evidence="1">Cell membrane</location>
        <topology evidence="1">Multi-pass membrane protein</topology>
    </subcellularLocation>
</comment>
<organism evidence="8 9">
    <name type="scientific">Corynebacterium anserum</name>
    <dbReference type="NCBI Taxonomy" id="2684406"/>
    <lineage>
        <taxon>Bacteria</taxon>
        <taxon>Bacillati</taxon>
        <taxon>Actinomycetota</taxon>
        <taxon>Actinomycetes</taxon>
        <taxon>Mycobacteriales</taxon>
        <taxon>Corynebacteriaceae</taxon>
        <taxon>Corynebacterium</taxon>
    </lineage>
</organism>
<keyword evidence="7" id="KW-0472">Membrane</keyword>
<evidence type="ECO:0000256" key="4">
    <source>
        <dbReference type="ARBA" id="ARBA00022475"/>
    </source>
</evidence>
<comment type="similarity">
    <text evidence="2">Belongs to the nucleobase:cation symporter-2 (NCS2) (TC 2.A.40) family.</text>
</comment>
<reference evidence="8 9" key="1">
    <citation type="submission" date="2019-12" db="EMBL/GenBank/DDBJ databases">
        <title>Corynebacterium sp. nov., isolated from feces of the Anser Albifrons in China.</title>
        <authorList>
            <person name="Liu Q."/>
        </authorList>
    </citation>
    <scope>NUCLEOTIDE SEQUENCE [LARGE SCALE GENOMIC DNA]</scope>
    <source>
        <strain evidence="8 9">23H37-10</strain>
    </source>
</reference>
<keyword evidence="6" id="KW-1133">Transmembrane helix</keyword>
<dbReference type="NCBIfam" id="TIGR03173">
    <property type="entry name" value="pbuX"/>
    <property type="match status" value="1"/>
</dbReference>
<evidence type="ECO:0000256" key="2">
    <source>
        <dbReference type="ARBA" id="ARBA00008821"/>
    </source>
</evidence>
<dbReference type="InterPro" id="IPR006043">
    <property type="entry name" value="NCS2"/>
</dbReference>
<dbReference type="KEGG" id="cans:GP473_08415"/>
<sequence>MSATTNTTAGDTAAKAVHPVDEKPPLSKLFFFGLQHVLAMYAGAVAVPLIVGGAMVQAGELQPGDIPHLIVADLFVAGIASVIQTIGFWRFGARLPVIQGVSFVAVAPMIAIGSQHGITAIYGSVIACGIMMMLLAPVFGKIVKYFPPLVTGTIMTCIGLSLISVPAGWITNANGPADKVGSAENFFLAIVALVTVIVIHRFASAQWRPMAVLGGVLVGTIVGQFIGATNWSKIGDANWVGLPEPFMFGFPTFEVASIFTMLIVGLVIMTETSSDIIAIGNITGRRANKRILSDGLRADGLSTMLGGIFNTFPYAAFAQNVGLISLSRVFSRYVVAVSGVILVLLGLLPKMGAAVSSVPMPVLGGAGVALFGMVTASGIRTLSTIDWTEGRTLIVGVSITISALPSVAPGFYDHMPDTLGMVLHSGITAGAICVIVMNLLLNREDGGHMDESVLMDELEDSGSPSGAA</sequence>
<keyword evidence="4" id="KW-1003">Cell membrane</keyword>
<name>A0A7G7YQ99_9CORY</name>
<evidence type="ECO:0000256" key="6">
    <source>
        <dbReference type="ARBA" id="ARBA00022989"/>
    </source>
</evidence>